<name>A0AAX4HJ70_9BACT</name>
<dbReference type="KEGG" id="psti:SOO65_11280"/>
<dbReference type="Proteomes" id="UP001324634">
    <property type="component" value="Chromosome"/>
</dbReference>
<gene>
    <name evidence="2" type="ORF">SOO65_11280</name>
</gene>
<evidence type="ECO:0000313" key="2">
    <source>
        <dbReference type="EMBL" id="WPU63267.1"/>
    </source>
</evidence>
<evidence type="ECO:0000313" key="3">
    <source>
        <dbReference type="Proteomes" id="UP001324634"/>
    </source>
</evidence>
<protein>
    <submittedName>
        <fullName evidence="2">VOC family protein</fullName>
    </submittedName>
</protein>
<evidence type="ECO:0000259" key="1">
    <source>
        <dbReference type="PROSITE" id="PS51819"/>
    </source>
</evidence>
<feature type="domain" description="VOC" evidence="1">
    <location>
        <begin position="14"/>
        <end position="135"/>
    </location>
</feature>
<dbReference type="CDD" id="cd07246">
    <property type="entry name" value="VOC_like"/>
    <property type="match status" value="1"/>
</dbReference>
<dbReference type="Gene3D" id="3.30.720.110">
    <property type="match status" value="1"/>
</dbReference>
<organism evidence="2 3">
    <name type="scientific">Peredibacter starrii</name>
    <dbReference type="NCBI Taxonomy" id="28202"/>
    <lineage>
        <taxon>Bacteria</taxon>
        <taxon>Pseudomonadati</taxon>
        <taxon>Bdellovibrionota</taxon>
        <taxon>Bacteriovoracia</taxon>
        <taxon>Bacteriovoracales</taxon>
        <taxon>Bacteriovoracaceae</taxon>
        <taxon>Peredibacter</taxon>
    </lineage>
</organism>
<proteinExistence type="predicted"/>
<accession>A0AAX4HJ70</accession>
<dbReference type="PROSITE" id="PS51819">
    <property type="entry name" value="VOC"/>
    <property type="match status" value="1"/>
</dbReference>
<dbReference type="RefSeq" id="WP_321389666.1">
    <property type="nucleotide sequence ID" value="NZ_CP139487.1"/>
</dbReference>
<dbReference type="InterPro" id="IPR004360">
    <property type="entry name" value="Glyas_Fos-R_dOase_dom"/>
</dbReference>
<dbReference type="PANTHER" id="PTHR34109:SF1">
    <property type="entry name" value="VOC DOMAIN-CONTAINING PROTEIN"/>
    <property type="match status" value="1"/>
</dbReference>
<reference evidence="2 3" key="1">
    <citation type="submission" date="2023-11" db="EMBL/GenBank/DDBJ databases">
        <title>Peredibacter starrii A3.12.</title>
        <authorList>
            <person name="Mitchell R.J."/>
        </authorList>
    </citation>
    <scope>NUCLEOTIDE SEQUENCE [LARGE SCALE GENOMIC DNA]</scope>
    <source>
        <strain evidence="2 3">A3.12</strain>
    </source>
</reference>
<sequence length="153" mass="17268">MLSSIPNYVPSGYKTINVMLTVKDVDKALEFYNRAFGAETTMELKQPDGIVAHAEFKIQDTVIMLTEEGTYQSGPLKLHGTPVTIQIYTPDCEGFFEEAVKEGAKVLLPISKQFYGDRSGLLEDPFGHRWIIATHEEDLTANELQHRFNDLFP</sequence>
<dbReference type="AlphaFoldDB" id="A0AAX4HJ70"/>
<dbReference type="PANTHER" id="PTHR34109">
    <property type="entry name" value="BNAUNNG04460D PROTEIN-RELATED"/>
    <property type="match status" value="1"/>
</dbReference>
<keyword evidence="3" id="KW-1185">Reference proteome</keyword>
<dbReference type="EMBL" id="CP139487">
    <property type="protein sequence ID" value="WPU63267.1"/>
    <property type="molecule type" value="Genomic_DNA"/>
</dbReference>
<dbReference type="Gene3D" id="3.30.720.120">
    <property type="match status" value="1"/>
</dbReference>
<dbReference type="InterPro" id="IPR037523">
    <property type="entry name" value="VOC_core"/>
</dbReference>
<dbReference type="InterPro" id="IPR029068">
    <property type="entry name" value="Glyas_Bleomycin-R_OHBP_Dase"/>
</dbReference>
<dbReference type="SUPFAM" id="SSF54593">
    <property type="entry name" value="Glyoxalase/Bleomycin resistance protein/Dihydroxybiphenyl dioxygenase"/>
    <property type="match status" value="1"/>
</dbReference>
<dbReference type="Pfam" id="PF00903">
    <property type="entry name" value="Glyoxalase"/>
    <property type="match status" value="1"/>
</dbReference>